<dbReference type="PANTHER" id="PTHR33480:SF5">
    <property type="entry name" value="SI:DKEY-51D8.9"/>
    <property type="match status" value="1"/>
</dbReference>
<gene>
    <name evidence="2" type="ORF">UPYG_G00257760</name>
</gene>
<evidence type="ECO:0000256" key="1">
    <source>
        <dbReference type="SAM" id="MobiDB-lite"/>
    </source>
</evidence>
<name>A0ABD0W909_UMBPY</name>
<evidence type="ECO:0000313" key="2">
    <source>
        <dbReference type="EMBL" id="KAL0967830.1"/>
    </source>
</evidence>
<reference evidence="2 3" key="1">
    <citation type="submission" date="2024-06" db="EMBL/GenBank/DDBJ databases">
        <authorList>
            <person name="Pan Q."/>
            <person name="Wen M."/>
            <person name="Jouanno E."/>
            <person name="Zahm M."/>
            <person name="Klopp C."/>
            <person name="Cabau C."/>
            <person name="Louis A."/>
            <person name="Berthelot C."/>
            <person name="Parey E."/>
            <person name="Roest Crollius H."/>
            <person name="Montfort J."/>
            <person name="Robinson-Rechavi M."/>
            <person name="Bouchez O."/>
            <person name="Lampietro C."/>
            <person name="Lopez Roques C."/>
            <person name="Donnadieu C."/>
            <person name="Postlethwait J."/>
            <person name="Bobe J."/>
            <person name="Verreycken H."/>
            <person name="Guiguen Y."/>
        </authorList>
    </citation>
    <scope>NUCLEOTIDE SEQUENCE [LARGE SCALE GENOMIC DNA]</scope>
    <source>
        <strain evidence="2">Up_M1</strain>
        <tissue evidence="2">Testis</tissue>
    </source>
</reference>
<comment type="caution">
    <text evidence="2">The sequence shown here is derived from an EMBL/GenBank/DDBJ whole genome shotgun (WGS) entry which is preliminary data.</text>
</comment>
<protein>
    <recommendedName>
        <fullName evidence="4">C2H2-type domain-containing protein</fullName>
    </recommendedName>
</protein>
<feature type="compositionally biased region" description="Polar residues" evidence="1">
    <location>
        <begin position="160"/>
        <end position="181"/>
    </location>
</feature>
<dbReference type="Proteomes" id="UP001557470">
    <property type="component" value="Unassembled WGS sequence"/>
</dbReference>
<evidence type="ECO:0008006" key="4">
    <source>
        <dbReference type="Google" id="ProtNLM"/>
    </source>
</evidence>
<feature type="compositionally biased region" description="Polar residues" evidence="1">
    <location>
        <begin position="265"/>
        <end position="278"/>
    </location>
</feature>
<dbReference type="EMBL" id="JAGEUA010000008">
    <property type="protein sequence ID" value="KAL0967830.1"/>
    <property type="molecule type" value="Genomic_DNA"/>
</dbReference>
<proteinExistence type="predicted"/>
<dbReference type="PANTHER" id="PTHR33480">
    <property type="entry name" value="SET DOMAIN-CONTAINING PROTEIN-RELATED"/>
    <property type="match status" value="1"/>
</dbReference>
<feature type="region of interest" description="Disordered" evidence="1">
    <location>
        <begin position="155"/>
        <end position="278"/>
    </location>
</feature>
<accession>A0ABD0W909</accession>
<keyword evidence="3" id="KW-1185">Reference proteome</keyword>
<dbReference type="AlphaFoldDB" id="A0ABD0W909"/>
<organism evidence="2 3">
    <name type="scientific">Umbra pygmaea</name>
    <name type="common">Eastern mudminnow</name>
    <dbReference type="NCBI Taxonomy" id="75934"/>
    <lineage>
        <taxon>Eukaryota</taxon>
        <taxon>Metazoa</taxon>
        <taxon>Chordata</taxon>
        <taxon>Craniata</taxon>
        <taxon>Vertebrata</taxon>
        <taxon>Euteleostomi</taxon>
        <taxon>Actinopterygii</taxon>
        <taxon>Neopterygii</taxon>
        <taxon>Teleostei</taxon>
        <taxon>Protacanthopterygii</taxon>
        <taxon>Esociformes</taxon>
        <taxon>Umbridae</taxon>
        <taxon>Umbra</taxon>
    </lineage>
</organism>
<sequence length="329" mass="36330">MSDNGVFFVLFSKFCIDYLLQVPVAIFPSVTDKMDCNTITECQAEAVSSGLTLSSTQKDPVAVFPSITDNMDFNTITECRAEPVSSGLTLSSTQKDPVAVFPSVTDNMNFNTITECQAEPVSSGLTLSSTEKVPVAVFPSVTEKMDCNTITECQAEPVSSGPTSSSTQKIGSPLPSTSVESTALRKHFDQAEYNRNLRPLRKRQFLSGSSDSADDTDHKQYSDGDYIPNSCSSDESEDSEPLNLKPHVSQRFPRTPPSMEGQSKELGSSSDKQSSIHILPSSQRRTCRVYNKKQYCLFCWKPFSKLARHLEFVHQNEVEVAKAVQFPKR</sequence>
<evidence type="ECO:0000313" key="3">
    <source>
        <dbReference type="Proteomes" id="UP001557470"/>
    </source>
</evidence>